<evidence type="ECO:0000313" key="3">
    <source>
        <dbReference type="Proteomes" id="UP000077927"/>
    </source>
</evidence>
<dbReference type="PANTHER" id="PTHR30007">
    <property type="entry name" value="PHP DOMAIN PROTEIN"/>
    <property type="match status" value="1"/>
</dbReference>
<dbReference type="KEGG" id="rin:ACS15_2771"/>
<accession>A0AAC9BFH1</accession>
<dbReference type="GO" id="GO:0003677">
    <property type="term" value="F:DNA binding"/>
    <property type="evidence" value="ECO:0007669"/>
    <property type="project" value="InterPro"/>
</dbReference>
<proteinExistence type="predicted"/>
<organism evidence="2 3">
    <name type="scientific">Ralstonia insidiosa</name>
    <dbReference type="NCBI Taxonomy" id="190721"/>
    <lineage>
        <taxon>Bacteria</taxon>
        <taxon>Pseudomonadati</taxon>
        <taxon>Pseudomonadota</taxon>
        <taxon>Betaproteobacteria</taxon>
        <taxon>Burkholderiales</taxon>
        <taxon>Burkholderiaceae</taxon>
        <taxon>Ralstonia</taxon>
    </lineage>
</organism>
<protein>
    <submittedName>
        <fullName evidence="2">Transposase DDE domain protein</fullName>
    </submittedName>
</protein>
<dbReference type="GO" id="GO:0004803">
    <property type="term" value="F:transposase activity"/>
    <property type="evidence" value="ECO:0007669"/>
    <property type="project" value="InterPro"/>
</dbReference>
<dbReference type="GO" id="GO:0006313">
    <property type="term" value="P:DNA transposition"/>
    <property type="evidence" value="ECO:0007669"/>
    <property type="project" value="InterPro"/>
</dbReference>
<dbReference type="PANTHER" id="PTHR30007:SF1">
    <property type="entry name" value="BLR1914 PROTEIN"/>
    <property type="match status" value="1"/>
</dbReference>
<gene>
    <name evidence="2" type="ORF">ACS15_2771</name>
</gene>
<dbReference type="Pfam" id="PF01609">
    <property type="entry name" value="DDE_Tnp_1"/>
    <property type="match status" value="1"/>
</dbReference>
<dbReference type="AlphaFoldDB" id="A0AAC9BFH1"/>
<name>A0AAC9BFH1_9RALS</name>
<feature type="domain" description="Transposase IS4-like" evidence="1">
    <location>
        <begin position="5"/>
        <end position="112"/>
    </location>
</feature>
<dbReference type="InterPro" id="IPR002559">
    <property type="entry name" value="Transposase_11"/>
</dbReference>
<evidence type="ECO:0000259" key="1">
    <source>
        <dbReference type="Pfam" id="PF01609"/>
    </source>
</evidence>
<dbReference type="EMBL" id="CP012605">
    <property type="protein sequence ID" value="ANH72900.1"/>
    <property type="molecule type" value="Genomic_DNA"/>
</dbReference>
<reference evidence="2 3" key="1">
    <citation type="submission" date="2015-09" db="EMBL/GenBank/DDBJ databases">
        <authorList>
            <person name="Xu Y."/>
            <person name="Nagy A."/>
            <person name="Liu N.T."/>
            <person name="Nou X."/>
        </authorList>
    </citation>
    <scope>NUCLEOTIDE SEQUENCE [LARGE SCALE GENOMIC DNA]</scope>
    <source>
        <strain evidence="2 3">FC1138</strain>
    </source>
</reference>
<evidence type="ECO:0000313" key="2">
    <source>
        <dbReference type="EMBL" id="ANH72900.1"/>
    </source>
</evidence>
<dbReference type="Proteomes" id="UP000077927">
    <property type="component" value="Chromosome 1"/>
</dbReference>
<sequence>MTWSLTPGQAGDAPEGRRLIEQLGPHEGRVALLMDSAYQDDATRELAQRLGLVPVVPPNPQRRQPWEYDRQLYRQRNCVERLFRRLKARRRVFTRYDKLDAMFAAFITCALIAESLR</sequence>